<feature type="domain" description="Putative restriction endonuclease" evidence="3">
    <location>
        <begin position="45"/>
        <end position="190"/>
    </location>
</feature>
<keyword evidence="5" id="KW-1185">Reference proteome</keyword>
<sequence length="273" mass="32137">MGRHADRVRGDAFPRAPTQEAWDAMGPEERAQVVESLPAEVTYREMSPPEGDLHQDAKHRVLDVLRHHFRHRRRKAYVGSELPVYYPGERRFAPDLLVVFDVEPHPREKWLVSHEGKGLDWVMEVHSGGNRKKDAVVNVERNARLGIREYFIYDAGRERLEGFRLKSAKDRTYVPLRSKQGRFTSKVLGLEFEVRGDKMFLWAGETLLLESTEMIDQLKARMEKARLRRQAEARRRRQAEIRQRRKLELALKDAEEQMAKMKAELRKLRPRKH</sequence>
<dbReference type="EMBL" id="VIFM01000266">
    <property type="protein sequence ID" value="TQF10284.1"/>
    <property type="molecule type" value="Genomic_DNA"/>
</dbReference>
<dbReference type="InterPro" id="IPR012296">
    <property type="entry name" value="Nuclease_put_TT1808"/>
</dbReference>
<dbReference type="AlphaFoldDB" id="A0A540WPC5"/>
<feature type="coiled-coil region" evidence="1">
    <location>
        <begin position="208"/>
        <end position="271"/>
    </location>
</feature>
<accession>A0A540WPC5</accession>
<dbReference type="InterPro" id="IPR011335">
    <property type="entry name" value="Restrct_endonuc-II-like"/>
</dbReference>
<dbReference type="GO" id="GO:0004519">
    <property type="term" value="F:endonuclease activity"/>
    <property type="evidence" value="ECO:0007669"/>
    <property type="project" value="UniProtKB-KW"/>
</dbReference>
<keyword evidence="1" id="KW-0175">Coiled coil</keyword>
<evidence type="ECO:0000313" key="5">
    <source>
        <dbReference type="Proteomes" id="UP000315369"/>
    </source>
</evidence>
<dbReference type="PANTHER" id="PTHR33352:SF2">
    <property type="entry name" value="SLL0995 PROTEIN"/>
    <property type="match status" value="1"/>
</dbReference>
<feature type="compositionally biased region" description="Basic and acidic residues" evidence="2">
    <location>
        <begin position="1"/>
        <end position="12"/>
    </location>
</feature>
<reference evidence="4 5" key="1">
    <citation type="submission" date="2019-06" db="EMBL/GenBank/DDBJ databases">
        <authorList>
            <person name="Livingstone P."/>
            <person name="Whitworth D."/>
        </authorList>
    </citation>
    <scope>NUCLEOTIDE SEQUENCE [LARGE SCALE GENOMIC DNA]</scope>
    <source>
        <strain evidence="4 5">AM401</strain>
    </source>
</reference>
<organism evidence="4 5">
    <name type="scientific">Myxococcus llanfairpwllgwyngyllgogerychwyrndrobwllllantysiliogogogochensis</name>
    <dbReference type="NCBI Taxonomy" id="2590453"/>
    <lineage>
        <taxon>Bacteria</taxon>
        <taxon>Pseudomonadati</taxon>
        <taxon>Myxococcota</taxon>
        <taxon>Myxococcia</taxon>
        <taxon>Myxococcales</taxon>
        <taxon>Cystobacterineae</taxon>
        <taxon>Myxococcaceae</taxon>
        <taxon>Myxococcus</taxon>
    </lineage>
</organism>
<dbReference type="InterPro" id="IPR008538">
    <property type="entry name" value="Uma2"/>
</dbReference>
<dbReference type="PANTHER" id="PTHR33352">
    <property type="entry name" value="SLR1095 PROTEIN"/>
    <property type="match status" value="1"/>
</dbReference>
<dbReference type="Proteomes" id="UP000315369">
    <property type="component" value="Unassembled WGS sequence"/>
</dbReference>
<keyword evidence="4" id="KW-0540">Nuclease</keyword>
<proteinExistence type="predicted"/>
<evidence type="ECO:0000259" key="3">
    <source>
        <dbReference type="Pfam" id="PF05685"/>
    </source>
</evidence>
<dbReference type="Gene3D" id="3.90.1570.10">
    <property type="entry name" value="tt1808, chain A"/>
    <property type="match status" value="1"/>
</dbReference>
<evidence type="ECO:0000256" key="1">
    <source>
        <dbReference type="SAM" id="Coils"/>
    </source>
</evidence>
<dbReference type="Pfam" id="PF05685">
    <property type="entry name" value="Uma2"/>
    <property type="match status" value="1"/>
</dbReference>
<name>A0A540WPC5_9BACT</name>
<keyword evidence="4" id="KW-0255">Endonuclease</keyword>
<feature type="region of interest" description="Disordered" evidence="2">
    <location>
        <begin position="1"/>
        <end position="26"/>
    </location>
</feature>
<protein>
    <submittedName>
        <fullName evidence="4">Uma2 family endonuclease</fullName>
    </submittedName>
</protein>
<dbReference type="CDD" id="cd06260">
    <property type="entry name" value="DUF820-like"/>
    <property type="match status" value="1"/>
</dbReference>
<evidence type="ECO:0000313" key="4">
    <source>
        <dbReference type="EMBL" id="TQF10284.1"/>
    </source>
</evidence>
<comment type="caution">
    <text evidence="4">The sequence shown here is derived from an EMBL/GenBank/DDBJ whole genome shotgun (WGS) entry which is preliminary data.</text>
</comment>
<keyword evidence="4" id="KW-0378">Hydrolase</keyword>
<dbReference type="SUPFAM" id="SSF52980">
    <property type="entry name" value="Restriction endonuclease-like"/>
    <property type="match status" value="1"/>
</dbReference>
<gene>
    <name evidence="4" type="ORF">FJV41_40230</name>
</gene>
<evidence type="ECO:0000256" key="2">
    <source>
        <dbReference type="SAM" id="MobiDB-lite"/>
    </source>
</evidence>
<dbReference type="OrthoDB" id="151477at2"/>